<dbReference type="InterPro" id="IPR016158">
    <property type="entry name" value="Cullin_homology"/>
</dbReference>
<evidence type="ECO:0000256" key="7">
    <source>
        <dbReference type="ARBA" id="ARBA00069613"/>
    </source>
</evidence>
<protein>
    <recommendedName>
        <fullName evidence="7">Cullin-4</fullName>
    </recommendedName>
</protein>
<keyword evidence="3" id="KW-1017">Isopeptide bond</keyword>
<accession>A0A8J4PMX4</accession>
<dbReference type="UniPathway" id="UPA00143"/>
<dbReference type="InterPro" id="IPR016157">
    <property type="entry name" value="Cullin_CS"/>
</dbReference>
<dbReference type="GO" id="GO:0031625">
    <property type="term" value="F:ubiquitin protein ligase binding"/>
    <property type="evidence" value="ECO:0007669"/>
    <property type="project" value="InterPro"/>
</dbReference>
<dbReference type="SUPFAM" id="SSF75632">
    <property type="entry name" value="Cullin homology domain"/>
    <property type="match status" value="1"/>
</dbReference>
<dbReference type="InterPro" id="IPR059120">
    <property type="entry name" value="Cullin-like_AB"/>
</dbReference>
<evidence type="ECO:0000313" key="11">
    <source>
        <dbReference type="EMBL" id="KAF2070188.1"/>
    </source>
</evidence>
<dbReference type="InterPro" id="IPR036317">
    <property type="entry name" value="Cullin_homology_sf"/>
</dbReference>
<keyword evidence="4" id="KW-0833">Ubl conjugation pathway</keyword>
<evidence type="ECO:0000256" key="9">
    <source>
        <dbReference type="RuleBase" id="RU003829"/>
    </source>
</evidence>
<dbReference type="Pfam" id="PF10557">
    <property type="entry name" value="Cullin_Nedd8"/>
    <property type="match status" value="1"/>
</dbReference>
<dbReference type="Pfam" id="PF26557">
    <property type="entry name" value="Cullin_AB"/>
    <property type="match status" value="1"/>
</dbReference>
<evidence type="ECO:0000256" key="5">
    <source>
        <dbReference type="ARBA" id="ARBA00022843"/>
    </source>
</evidence>
<dbReference type="GO" id="GO:0016567">
    <property type="term" value="P:protein ubiquitination"/>
    <property type="evidence" value="ECO:0007669"/>
    <property type="project" value="UniProtKB-UniPathway"/>
</dbReference>
<evidence type="ECO:0000256" key="1">
    <source>
        <dbReference type="ARBA" id="ARBA00004906"/>
    </source>
</evidence>
<evidence type="ECO:0000259" key="10">
    <source>
        <dbReference type="PROSITE" id="PS50069"/>
    </source>
</evidence>
<dbReference type="PROSITE" id="PS50069">
    <property type="entry name" value="CULLIN_2"/>
    <property type="match status" value="1"/>
</dbReference>
<dbReference type="InterPro" id="IPR036388">
    <property type="entry name" value="WH-like_DNA-bd_sf"/>
</dbReference>
<comment type="similarity">
    <text evidence="2 8 9">Belongs to the cullin family.</text>
</comment>
<dbReference type="Gene3D" id="3.30.230.130">
    <property type="entry name" value="Cullin, Chain C, Domain 2"/>
    <property type="match status" value="1"/>
</dbReference>
<dbReference type="SMART" id="SM00884">
    <property type="entry name" value="Cullin_Nedd8"/>
    <property type="match status" value="1"/>
</dbReference>
<dbReference type="FunFam" id="1.10.10.10:FF:000050">
    <property type="entry name" value="Cullin 4B"/>
    <property type="match status" value="1"/>
</dbReference>
<dbReference type="InterPro" id="IPR016159">
    <property type="entry name" value="Cullin_repeat-like_dom_sf"/>
</dbReference>
<dbReference type="EMBL" id="AJWJ01000528">
    <property type="protein sequence ID" value="KAF2070188.1"/>
    <property type="molecule type" value="Genomic_DNA"/>
</dbReference>
<feature type="domain" description="Cullin family profile" evidence="10">
    <location>
        <begin position="397"/>
        <end position="631"/>
    </location>
</feature>
<dbReference type="FunFam" id="1.20.1310.10:FF:000001">
    <property type="entry name" value="Cullin 3"/>
    <property type="match status" value="1"/>
</dbReference>
<dbReference type="GO" id="GO:0005634">
    <property type="term" value="C:nucleus"/>
    <property type="evidence" value="ECO:0007669"/>
    <property type="project" value="UniProtKB-ARBA"/>
</dbReference>
<dbReference type="SUPFAM" id="SSF74788">
    <property type="entry name" value="Cullin repeat-like"/>
    <property type="match status" value="1"/>
</dbReference>
<dbReference type="GO" id="GO:0006511">
    <property type="term" value="P:ubiquitin-dependent protein catabolic process"/>
    <property type="evidence" value="ECO:0007669"/>
    <property type="project" value="InterPro"/>
</dbReference>
<reference evidence="11" key="1">
    <citation type="submission" date="2020-01" db="EMBL/GenBank/DDBJ databases">
        <title>Development of genomics and gene disruption for Polysphondylium violaceum indicates a role for the polyketide synthase stlB in stalk morphogenesis.</title>
        <authorList>
            <person name="Narita B."/>
            <person name="Kawabe Y."/>
            <person name="Kin K."/>
            <person name="Saito T."/>
            <person name="Gibbs R."/>
            <person name="Kuspa A."/>
            <person name="Muzny D."/>
            <person name="Queller D."/>
            <person name="Richards S."/>
            <person name="Strassman J."/>
            <person name="Sucgang R."/>
            <person name="Worley K."/>
            <person name="Schaap P."/>
        </authorList>
    </citation>
    <scope>NUCLEOTIDE SEQUENCE</scope>
    <source>
        <strain evidence="11">QSvi11</strain>
    </source>
</reference>
<evidence type="ECO:0000313" key="12">
    <source>
        <dbReference type="Proteomes" id="UP000695562"/>
    </source>
</evidence>
<dbReference type="InterPro" id="IPR036390">
    <property type="entry name" value="WH_DNA-bd_sf"/>
</dbReference>
<dbReference type="Pfam" id="PF00888">
    <property type="entry name" value="Cullin"/>
    <property type="match status" value="1"/>
</dbReference>
<dbReference type="SMART" id="SM00182">
    <property type="entry name" value="CULLIN"/>
    <property type="match status" value="1"/>
</dbReference>
<dbReference type="OrthoDB" id="27073at2759"/>
<dbReference type="FunFam" id="1.20.1310.10:FF:000002">
    <property type="entry name" value="cullin-3 isoform X1"/>
    <property type="match status" value="1"/>
</dbReference>
<dbReference type="Gene3D" id="1.10.10.10">
    <property type="entry name" value="Winged helix-like DNA-binding domain superfamily/Winged helix DNA-binding domain"/>
    <property type="match status" value="1"/>
</dbReference>
<dbReference type="InterPro" id="IPR001373">
    <property type="entry name" value="Cullin_N"/>
</dbReference>
<dbReference type="Gene3D" id="1.20.1310.10">
    <property type="entry name" value="Cullin Repeats"/>
    <property type="match status" value="4"/>
</dbReference>
<evidence type="ECO:0000256" key="4">
    <source>
        <dbReference type="ARBA" id="ARBA00022786"/>
    </source>
</evidence>
<keyword evidence="5" id="KW-0832">Ubl conjugation</keyword>
<dbReference type="SUPFAM" id="SSF46785">
    <property type="entry name" value="Winged helix' DNA-binding domain"/>
    <property type="match status" value="1"/>
</dbReference>
<proteinExistence type="inferred from homology"/>
<comment type="pathway">
    <text evidence="1">Protein modification; protein ubiquitination.</text>
</comment>
<dbReference type="GO" id="GO:0031461">
    <property type="term" value="C:cullin-RING ubiquitin ligase complex"/>
    <property type="evidence" value="ECO:0007669"/>
    <property type="project" value="InterPro"/>
</dbReference>
<comment type="function">
    <text evidence="6">Probable core component of cullin-based SCF-like E3 ubiquitin-protein ligase complexes which mediate the ubiquitination and subsequent proteasomal degradation of target proteins. The E3 ubiquitin-protein ligase activity of the complex is dependent on the neddylation of the cullin subunit.</text>
</comment>
<comment type="caution">
    <text evidence="11">The sequence shown here is derived from an EMBL/GenBank/DDBJ whole genome shotgun (WGS) entry which is preliminary data.</text>
</comment>
<dbReference type="PANTHER" id="PTHR11932">
    <property type="entry name" value="CULLIN"/>
    <property type="match status" value="1"/>
</dbReference>
<dbReference type="InterPro" id="IPR019559">
    <property type="entry name" value="Cullin_neddylation_domain"/>
</dbReference>
<dbReference type="FunFam" id="1.20.1310.10:FF:000004">
    <property type="entry name" value="Cullin 4B"/>
    <property type="match status" value="1"/>
</dbReference>
<evidence type="ECO:0000256" key="2">
    <source>
        <dbReference type="ARBA" id="ARBA00006019"/>
    </source>
</evidence>
<sequence length="758" mass="88304">MSSGINPPPAKKILVIKNLKQAPTKSLAESYEVSGWNMLSDAIDCINSQKPTNHTLEQLYKTVENLCSDKNSSANLYKKMSFQLQLYINETIQPLVNFTDATTFLREMYIYWDNVTKQLIVIRSIFLYLDRTYAIQQQHQQQLQQQQQQQQQQLQNDTSLAIKPIWDLGLMIFRENLAKIPELKRKLYTGLLISIERERKGDTLDRDLMHSLFKMLVSLQIYQPFEKDFLQETTFFYGAEGNILVNEYEIGEYLRHVQNRIQEENDRSLRYLDISTKKPLLNIVEKQLVEKHIATILSKGFSQLMQEKRIDDLARLYSLFQRVNAIQPLKQSWATYIKTTGQSMVLDLEKDATLIQDLLDFKDGLDSILEKSFQRNETLTYSLKESFEYFINTRPNKPAELIAKFIDSKLKSGGANKRMTEDELESVLGKSLILFRYIQGKDVFEAFYKQDLGRRLLLDKSASIDAEKSMILKLKTECGTNFTAHFEEMFKDIELSNEMMDPFRHSLADKGYTSIEMNVYVLTGVYWNLSAPIQANLPNEFTQYQELFKQFYLQKHHQRVLKWQNAMGYCVVKAHYPLGTKELIVSLFQTLVLYLFNDRADSDGGSITFKQIQEETQIPEGELKRNLQYLCHSKSELLVKSPRSKVIANTDSFTFNKKFTAKLVRIKVNALQSQETVEETKKTNENVIHDRQYQIDATIVRIMKSRKTLAHNLLMSELISQLKFSPKPADLKKRIESLIDKEYLARDPENAMIYNYLA</sequence>
<gene>
    <name evidence="11" type="ORF">CYY_008493</name>
</gene>
<evidence type="ECO:0000256" key="6">
    <source>
        <dbReference type="ARBA" id="ARBA00056946"/>
    </source>
</evidence>
<organism evidence="11 12">
    <name type="scientific">Polysphondylium violaceum</name>
    <dbReference type="NCBI Taxonomy" id="133409"/>
    <lineage>
        <taxon>Eukaryota</taxon>
        <taxon>Amoebozoa</taxon>
        <taxon>Evosea</taxon>
        <taxon>Eumycetozoa</taxon>
        <taxon>Dictyostelia</taxon>
        <taxon>Dictyosteliales</taxon>
        <taxon>Dictyosteliaceae</taxon>
        <taxon>Polysphondylium</taxon>
    </lineage>
</organism>
<dbReference type="PROSITE" id="PS01256">
    <property type="entry name" value="CULLIN_1"/>
    <property type="match status" value="1"/>
</dbReference>
<evidence type="ECO:0000256" key="3">
    <source>
        <dbReference type="ARBA" id="ARBA00022499"/>
    </source>
</evidence>
<evidence type="ECO:0000256" key="8">
    <source>
        <dbReference type="PROSITE-ProRule" id="PRU00330"/>
    </source>
</evidence>
<dbReference type="Proteomes" id="UP000695562">
    <property type="component" value="Unassembled WGS sequence"/>
</dbReference>
<dbReference type="AlphaFoldDB" id="A0A8J4PMX4"/>
<dbReference type="InterPro" id="IPR045093">
    <property type="entry name" value="Cullin"/>
</dbReference>
<keyword evidence="12" id="KW-1185">Reference proteome</keyword>
<name>A0A8J4PMX4_9MYCE</name>